<evidence type="ECO:0000256" key="10">
    <source>
        <dbReference type="ARBA" id="ARBA00022840"/>
    </source>
</evidence>
<keyword evidence="12 17" id="KW-0573">Peptidoglycan synthesis</keyword>
<comment type="pathway">
    <text evidence="3 17 18">Cell wall biogenesis; peptidoglycan biosynthesis.</text>
</comment>
<organism evidence="21 22">
    <name type="scientific">Virgibacillus chiguensis</name>
    <dbReference type="NCBI Taxonomy" id="411959"/>
    <lineage>
        <taxon>Bacteria</taxon>
        <taxon>Bacillati</taxon>
        <taxon>Bacillota</taxon>
        <taxon>Bacilli</taxon>
        <taxon>Bacillales</taxon>
        <taxon>Bacillaceae</taxon>
        <taxon>Virgibacillus</taxon>
    </lineage>
</organism>
<accession>A0A1M5NEL7</accession>
<feature type="binding site" evidence="17">
    <location>
        <begin position="118"/>
        <end position="124"/>
    </location>
    <ligand>
        <name>ATP</name>
        <dbReference type="ChEBI" id="CHEBI:30616"/>
    </ligand>
</feature>
<protein>
    <recommendedName>
        <fullName evidence="6 17">UDP-N-acetylmuramoylalanine--D-glutamate ligase</fullName>
        <ecNumber evidence="5 17">6.3.2.9</ecNumber>
    </recommendedName>
    <alternativeName>
        <fullName evidence="15 17">D-glutamic acid-adding enzyme</fullName>
    </alternativeName>
    <alternativeName>
        <fullName evidence="14 17">UDP-N-acetylmuramoyl-L-alanyl-D-glutamate synthetase</fullName>
    </alternativeName>
</protein>
<evidence type="ECO:0000256" key="15">
    <source>
        <dbReference type="ARBA" id="ARBA00032324"/>
    </source>
</evidence>
<dbReference type="GO" id="GO:0008360">
    <property type="term" value="P:regulation of cell shape"/>
    <property type="evidence" value="ECO:0007669"/>
    <property type="project" value="UniProtKB-KW"/>
</dbReference>
<dbReference type="HAMAP" id="MF_00639">
    <property type="entry name" value="MurD"/>
    <property type="match status" value="1"/>
</dbReference>
<dbReference type="Pfam" id="PF21799">
    <property type="entry name" value="MurD-like_N"/>
    <property type="match status" value="1"/>
</dbReference>
<keyword evidence="9 17" id="KW-0547">Nucleotide-binding</keyword>
<sequence length="449" mass="49725">MKKLIHFPYESILVLGLAKSGTAAATTLLEQGKKVRINDQNAKESDANVKQLKEMGAELILGSHPIRVLDGIEVIVKNPGISYDNPIVTAAQQRGIPVITEIEIAGQLASGPIIGITGSNGKTTTTTLTTEMLKQSEKPVKVAGNIGIVATDVAKNLHPNENLVLELSSFQLMGVDQFKPKIAVLLNIFKAHLDYHKTWENYKQAKYNIFKNQTKDDFLVYNAEDKSLIEAIKLSKAQKIPFSVKRKQSEGAWLDNEAIYFKEEKIMERKDIVLLGLHNYENILASVGAAKLSGATNEGIQKVLSMFTGVKHRLQFVENHCERLFYNDSKATNCLATQKALSAFNQPIILLAGGLDRGNGFDELLPYMKHVKAMVLFGETASKLENLGMKAQISNIRITKNVQTAVQEAYEISEPNDVILLSPACASWDQYRTFEERGDIFIQAVHTLV</sequence>
<evidence type="ECO:0000256" key="6">
    <source>
        <dbReference type="ARBA" id="ARBA00015655"/>
    </source>
</evidence>
<evidence type="ECO:0000256" key="11">
    <source>
        <dbReference type="ARBA" id="ARBA00022960"/>
    </source>
</evidence>
<evidence type="ECO:0000256" key="17">
    <source>
        <dbReference type="HAMAP-Rule" id="MF_00639"/>
    </source>
</evidence>
<dbReference type="GO" id="GO:0008764">
    <property type="term" value="F:UDP-N-acetylmuramoylalanine-D-glutamate ligase activity"/>
    <property type="evidence" value="ECO:0007669"/>
    <property type="project" value="UniProtKB-UniRule"/>
</dbReference>
<evidence type="ECO:0000256" key="4">
    <source>
        <dbReference type="ARBA" id="ARBA00010416"/>
    </source>
</evidence>
<dbReference type="NCBIfam" id="TIGR01087">
    <property type="entry name" value="murD"/>
    <property type="match status" value="1"/>
</dbReference>
<evidence type="ECO:0000256" key="5">
    <source>
        <dbReference type="ARBA" id="ARBA00012212"/>
    </source>
</evidence>
<dbReference type="GO" id="GO:0005524">
    <property type="term" value="F:ATP binding"/>
    <property type="evidence" value="ECO:0007669"/>
    <property type="project" value="UniProtKB-UniRule"/>
</dbReference>
<feature type="domain" description="Mur ligase central" evidence="20">
    <location>
        <begin position="116"/>
        <end position="290"/>
    </location>
</feature>
<dbReference type="UniPathway" id="UPA00219"/>
<dbReference type="GO" id="GO:0071555">
    <property type="term" value="P:cell wall organization"/>
    <property type="evidence" value="ECO:0007669"/>
    <property type="project" value="UniProtKB-KW"/>
</dbReference>
<proteinExistence type="inferred from homology"/>
<keyword evidence="17 18" id="KW-0131">Cell cycle</keyword>
<keyword evidence="7 17" id="KW-0963">Cytoplasm</keyword>
<evidence type="ECO:0000256" key="7">
    <source>
        <dbReference type="ARBA" id="ARBA00022490"/>
    </source>
</evidence>
<keyword evidence="17 18" id="KW-0132">Cell division</keyword>
<dbReference type="PANTHER" id="PTHR43692">
    <property type="entry name" value="UDP-N-ACETYLMURAMOYLALANINE--D-GLUTAMATE LIGASE"/>
    <property type="match status" value="1"/>
</dbReference>
<dbReference type="GO" id="GO:0005737">
    <property type="term" value="C:cytoplasm"/>
    <property type="evidence" value="ECO:0007669"/>
    <property type="project" value="UniProtKB-SubCell"/>
</dbReference>
<dbReference type="RefSeq" id="WP_073005260.1">
    <property type="nucleotide sequence ID" value="NZ_FQXD01000002.1"/>
</dbReference>
<evidence type="ECO:0000256" key="8">
    <source>
        <dbReference type="ARBA" id="ARBA00022598"/>
    </source>
</evidence>
<evidence type="ECO:0000256" key="1">
    <source>
        <dbReference type="ARBA" id="ARBA00002734"/>
    </source>
</evidence>
<dbReference type="SUPFAM" id="SSF51984">
    <property type="entry name" value="MurCD N-terminal domain"/>
    <property type="match status" value="1"/>
</dbReference>
<dbReference type="OrthoDB" id="9809796at2"/>
<dbReference type="Gene3D" id="3.90.190.20">
    <property type="entry name" value="Mur ligase, C-terminal domain"/>
    <property type="match status" value="1"/>
</dbReference>
<dbReference type="InterPro" id="IPR013221">
    <property type="entry name" value="Mur_ligase_cen"/>
</dbReference>
<keyword evidence="10 17" id="KW-0067">ATP-binding</keyword>
<evidence type="ECO:0000256" key="12">
    <source>
        <dbReference type="ARBA" id="ARBA00022984"/>
    </source>
</evidence>
<dbReference type="Proteomes" id="UP000184079">
    <property type="component" value="Unassembled WGS sequence"/>
</dbReference>
<dbReference type="AlphaFoldDB" id="A0A1M5NEL7"/>
<evidence type="ECO:0000256" key="2">
    <source>
        <dbReference type="ARBA" id="ARBA00004496"/>
    </source>
</evidence>
<dbReference type="InterPro" id="IPR004101">
    <property type="entry name" value="Mur_ligase_C"/>
</dbReference>
<keyword evidence="11 17" id="KW-0133">Cell shape</keyword>
<dbReference type="SUPFAM" id="SSF53244">
    <property type="entry name" value="MurD-like peptide ligases, peptide-binding domain"/>
    <property type="match status" value="1"/>
</dbReference>
<dbReference type="Gene3D" id="3.40.1190.10">
    <property type="entry name" value="Mur-like, catalytic domain"/>
    <property type="match status" value="1"/>
</dbReference>
<dbReference type="EMBL" id="FQXD01000002">
    <property type="protein sequence ID" value="SHG87961.1"/>
    <property type="molecule type" value="Genomic_DNA"/>
</dbReference>
<keyword evidence="13 17" id="KW-0961">Cell wall biogenesis/degradation</keyword>
<keyword evidence="8 17" id="KW-0436">Ligase</keyword>
<gene>
    <name evidence="17" type="primary">murD</name>
    <name evidence="21" type="ORF">SAMN05421807_102191</name>
</gene>
<comment type="function">
    <text evidence="1 17 18">Cell wall formation. Catalyzes the addition of glutamate to the nucleotide precursor UDP-N-acetylmuramoyl-L-alanine (UMA).</text>
</comment>
<comment type="subcellular location">
    <subcellularLocation>
        <location evidence="2 17 18">Cytoplasm</location>
    </subcellularLocation>
</comment>
<reference evidence="22" key="1">
    <citation type="submission" date="2016-11" db="EMBL/GenBank/DDBJ databases">
        <authorList>
            <person name="Varghese N."/>
            <person name="Submissions S."/>
        </authorList>
    </citation>
    <scope>NUCLEOTIDE SEQUENCE [LARGE SCALE GENOMIC DNA]</scope>
    <source>
        <strain evidence="22">CGMCC 1.6496</strain>
    </source>
</reference>
<evidence type="ECO:0000259" key="19">
    <source>
        <dbReference type="Pfam" id="PF02875"/>
    </source>
</evidence>
<evidence type="ECO:0000313" key="21">
    <source>
        <dbReference type="EMBL" id="SHG87961.1"/>
    </source>
</evidence>
<evidence type="ECO:0000313" key="22">
    <source>
        <dbReference type="Proteomes" id="UP000184079"/>
    </source>
</evidence>
<evidence type="ECO:0000256" key="13">
    <source>
        <dbReference type="ARBA" id="ARBA00023316"/>
    </source>
</evidence>
<comment type="catalytic activity">
    <reaction evidence="16 17 18">
        <text>UDP-N-acetyl-alpha-D-muramoyl-L-alanine + D-glutamate + ATP = UDP-N-acetyl-alpha-D-muramoyl-L-alanyl-D-glutamate + ADP + phosphate + H(+)</text>
        <dbReference type="Rhea" id="RHEA:16429"/>
        <dbReference type="ChEBI" id="CHEBI:15378"/>
        <dbReference type="ChEBI" id="CHEBI:29986"/>
        <dbReference type="ChEBI" id="CHEBI:30616"/>
        <dbReference type="ChEBI" id="CHEBI:43474"/>
        <dbReference type="ChEBI" id="CHEBI:83898"/>
        <dbReference type="ChEBI" id="CHEBI:83900"/>
        <dbReference type="ChEBI" id="CHEBI:456216"/>
        <dbReference type="EC" id="6.3.2.9"/>
    </reaction>
</comment>
<evidence type="ECO:0000259" key="20">
    <source>
        <dbReference type="Pfam" id="PF08245"/>
    </source>
</evidence>
<comment type="similarity">
    <text evidence="4 17">Belongs to the MurCDEF family.</text>
</comment>
<dbReference type="PANTHER" id="PTHR43692:SF1">
    <property type="entry name" value="UDP-N-ACETYLMURAMOYLALANINE--D-GLUTAMATE LIGASE"/>
    <property type="match status" value="1"/>
</dbReference>
<dbReference type="Pfam" id="PF02875">
    <property type="entry name" value="Mur_ligase_C"/>
    <property type="match status" value="1"/>
</dbReference>
<name>A0A1M5NEL7_9BACI</name>
<keyword evidence="22" id="KW-1185">Reference proteome</keyword>
<dbReference type="GO" id="GO:0051301">
    <property type="term" value="P:cell division"/>
    <property type="evidence" value="ECO:0007669"/>
    <property type="project" value="UniProtKB-KW"/>
</dbReference>
<evidence type="ECO:0000256" key="14">
    <source>
        <dbReference type="ARBA" id="ARBA00030398"/>
    </source>
</evidence>
<dbReference type="EC" id="6.3.2.9" evidence="5 17"/>
<dbReference type="Pfam" id="PF08245">
    <property type="entry name" value="Mur_ligase_M"/>
    <property type="match status" value="1"/>
</dbReference>
<dbReference type="InterPro" id="IPR036565">
    <property type="entry name" value="Mur-like_cat_sf"/>
</dbReference>
<evidence type="ECO:0000256" key="3">
    <source>
        <dbReference type="ARBA" id="ARBA00004752"/>
    </source>
</evidence>
<dbReference type="Gene3D" id="3.40.50.720">
    <property type="entry name" value="NAD(P)-binding Rossmann-like Domain"/>
    <property type="match status" value="1"/>
</dbReference>
<feature type="domain" description="Mur ligase C-terminal" evidence="19">
    <location>
        <begin position="312"/>
        <end position="425"/>
    </location>
</feature>
<dbReference type="InterPro" id="IPR005762">
    <property type="entry name" value="MurD"/>
</dbReference>
<evidence type="ECO:0000256" key="16">
    <source>
        <dbReference type="ARBA" id="ARBA00047632"/>
    </source>
</evidence>
<evidence type="ECO:0000256" key="9">
    <source>
        <dbReference type="ARBA" id="ARBA00022741"/>
    </source>
</evidence>
<dbReference type="GO" id="GO:0009252">
    <property type="term" value="P:peptidoglycan biosynthetic process"/>
    <property type="evidence" value="ECO:0007669"/>
    <property type="project" value="UniProtKB-UniRule"/>
</dbReference>
<evidence type="ECO:0000256" key="18">
    <source>
        <dbReference type="RuleBase" id="RU003664"/>
    </source>
</evidence>
<dbReference type="InterPro" id="IPR036615">
    <property type="entry name" value="Mur_ligase_C_dom_sf"/>
</dbReference>
<dbReference type="SUPFAM" id="SSF53623">
    <property type="entry name" value="MurD-like peptide ligases, catalytic domain"/>
    <property type="match status" value="1"/>
</dbReference>